<accession>A0A0G0M710</accession>
<sequence length="237" mass="26409">HISQILRDFFVTSCPNMIRFSINLPTNYRLDLHLVRKRGESIDIPLFPNLKAIKKTRSGNKISRFFSHIFGHKKIKKVFGVNIALFVFASSLLPNQTLGVENVNNLTLSTPIILTTQKGVQYPLKNIKITQGYKFFHPGIDFDGITSDPIYPITSGIVETTEYSRFGYGNNVLINHGNGVTSLYAHLSKIEVTEGQEVNNTTEIGKVGATGRAKGDHLHLEIHENGKPINPLTILAN</sequence>
<dbReference type="EMBL" id="LBWB01000028">
    <property type="protein sequence ID" value="KKQ99042.1"/>
    <property type="molecule type" value="Genomic_DNA"/>
</dbReference>
<dbReference type="InterPro" id="IPR011055">
    <property type="entry name" value="Dup_hybrid_motif"/>
</dbReference>
<gene>
    <name evidence="2" type="ORF">UT24_C0028G0001</name>
</gene>
<dbReference type="GO" id="GO:0004222">
    <property type="term" value="F:metalloendopeptidase activity"/>
    <property type="evidence" value="ECO:0007669"/>
    <property type="project" value="TreeGrafter"/>
</dbReference>
<dbReference type="CDD" id="cd12797">
    <property type="entry name" value="M23_peptidase"/>
    <property type="match status" value="1"/>
</dbReference>
<protein>
    <submittedName>
        <fullName evidence="2">Peptidase M23</fullName>
    </submittedName>
</protein>
<dbReference type="SUPFAM" id="SSF51261">
    <property type="entry name" value="Duplicated hybrid motif"/>
    <property type="match status" value="1"/>
</dbReference>
<dbReference type="STRING" id="1618574.UT24_C0028G0001"/>
<feature type="domain" description="M23ase beta-sheet core" evidence="1">
    <location>
        <begin position="136"/>
        <end position="231"/>
    </location>
</feature>
<dbReference type="Gene3D" id="2.70.70.10">
    <property type="entry name" value="Glucose Permease (Domain IIA)"/>
    <property type="match status" value="1"/>
</dbReference>
<evidence type="ECO:0000313" key="2">
    <source>
        <dbReference type="EMBL" id="KKQ99042.1"/>
    </source>
</evidence>
<dbReference type="Proteomes" id="UP000033881">
    <property type="component" value="Unassembled WGS sequence"/>
</dbReference>
<evidence type="ECO:0000259" key="1">
    <source>
        <dbReference type="Pfam" id="PF01551"/>
    </source>
</evidence>
<organism evidence="2 3">
    <name type="scientific">Candidatus Woesebacteria bacterium GW2011_GWB1_39_12</name>
    <dbReference type="NCBI Taxonomy" id="1618574"/>
    <lineage>
        <taxon>Bacteria</taxon>
        <taxon>Candidatus Woeseibacteriota</taxon>
    </lineage>
</organism>
<name>A0A0G0M710_9BACT</name>
<dbReference type="InterPro" id="IPR050570">
    <property type="entry name" value="Cell_wall_metabolism_enzyme"/>
</dbReference>
<comment type="caution">
    <text evidence="2">The sequence shown here is derived from an EMBL/GenBank/DDBJ whole genome shotgun (WGS) entry which is preliminary data.</text>
</comment>
<dbReference type="PANTHER" id="PTHR21666">
    <property type="entry name" value="PEPTIDASE-RELATED"/>
    <property type="match status" value="1"/>
</dbReference>
<dbReference type="AlphaFoldDB" id="A0A0G0M710"/>
<feature type="non-terminal residue" evidence="2">
    <location>
        <position position="1"/>
    </location>
</feature>
<proteinExistence type="predicted"/>
<dbReference type="PANTHER" id="PTHR21666:SF270">
    <property type="entry name" value="MUREIN HYDROLASE ACTIVATOR ENVC"/>
    <property type="match status" value="1"/>
</dbReference>
<dbReference type="InterPro" id="IPR016047">
    <property type="entry name" value="M23ase_b-sheet_dom"/>
</dbReference>
<dbReference type="Pfam" id="PF01551">
    <property type="entry name" value="Peptidase_M23"/>
    <property type="match status" value="1"/>
</dbReference>
<evidence type="ECO:0000313" key="3">
    <source>
        <dbReference type="Proteomes" id="UP000033881"/>
    </source>
</evidence>
<reference evidence="2 3" key="1">
    <citation type="journal article" date="2015" name="Nature">
        <title>rRNA introns, odd ribosomes, and small enigmatic genomes across a large radiation of phyla.</title>
        <authorList>
            <person name="Brown C.T."/>
            <person name="Hug L.A."/>
            <person name="Thomas B.C."/>
            <person name="Sharon I."/>
            <person name="Castelle C.J."/>
            <person name="Singh A."/>
            <person name="Wilkins M.J."/>
            <person name="Williams K.H."/>
            <person name="Banfield J.F."/>
        </authorList>
    </citation>
    <scope>NUCLEOTIDE SEQUENCE [LARGE SCALE GENOMIC DNA]</scope>
</reference>